<dbReference type="Proteomes" id="UP000008461">
    <property type="component" value="Chromosome"/>
</dbReference>
<accession>F4L4B3</accession>
<dbReference type="STRING" id="760192.Halhy_3934"/>
<organism evidence="2 3">
    <name type="scientific">Haliscomenobacter hydrossis (strain ATCC 27775 / DSM 1100 / LMG 10767 / O)</name>
    <dbReference type="NCBI Taxonomy" id="760192"/>
    <lineage>
        <taxon>Bacteria</taxon>
        <taxon>Pseudomonadati</taxon>
        <taxon>Bacteroidota</taxon>
        <taxon>Saprospiria</taxon>
        <taxon>Saprospirales</taxon>
        <taxon>Haliscomenobacteraceae</taxon>
        <taxon>Haliscomenobacter</taxon>
    </lineage>
</organism>
<dbReference type="AlphaFoldDB" id="F4L4B3"/>
<keyword evidence="3" id="KW-1185">Reference proteome</keyword>
<reference key="2">
    <citation type="submission" date="2011-04" db="EMBL/GenBank/DDBJ databases">
        <title>Complete sequence of chromosome of Haliscomenobacter hydrossis DSM 1100.</title>
        <authorList>
            <consortium name="US DOE Joint Genome Institute (JGI-PGF)"/>
            <person name="Lucas S."/>
            <person name="Han J."/>
            <person name="Lapidus A."/>
            <person name="Bruce D."/>
            <person name="Goodwin L."/>
            <person name="Pitluck S."/>
            <person name="Peters L."/>
            <person name="Kyrpides N."/>
            <person name="Mavromatis K."/>
            <person name="Ivanova N."/>
            <person name="Ovchinnikova G."/>
            <person name="Pagani I."/>
            <person name="Daligault H."/>
            <person name="Detter J.C."/>
            <person name="Han C."/>
            <person name="Land M."/>
            <person name="Hauser L."/>
            <person name="Markowitz V."/>
            <person name="Cheng J.-F."/>
            <person name="Hugenholtz P."/>
            <person name="Woyke T."/>
            <person name="Wu D."/>
            <person name="Verbarg S."/>
            <person name="Frueling A."/>
            <person name="Brambilla E."/>
            <person name="Klenk H.-P."/>
            <person name="Eisen J.A."/>
        </authorList>
    </citation>
    <scope>NUCLEOTIDE SEQUENCE</scope>
    <source>
        <strain>DSM 1100</strain>
    </source>
</reference>
<dbReference type="SUPFAM" id="SSF88723">
    <property type="entry name" value="PIN domain-like"/>
    <property type="match status" value="1"/>
</dbReference>
<evidence type="ECO:0000259" key="1">
    <source>
        <dbReference type="Pfam" id="PF10130"/>
    </source>
</evidence>
<name>F4L4B3_HALH1</name>
<evidence type="ECO:0000313" key="3">
    <source>
        <dbReference type="Proteomes" id="UP000008461"/>
    </source>
</evidence>
<dbReference type="EMBL" id="CP002691">
    <property type="protein sequence ID" value="AEE51782.1"/>
    <property type="molecule type" value="Genomic_DNA"/>
</dbReference>
<evidence type="ECO:0000313" key="2">
    <source>
        <dbReference type="EMBL" id="AEE51782.1"/>
    </source>
</evidence>
<gene>
    <name evidence="2" type="ordered locus">Halhy_3934</name>
</gene>
<dbReference type="Pfam" id="PF10130">
    <property type="entry name" value="PIN_2"/>
    <property type="match status" value="1"/>
</dbReference>
<dbReference type="InterPro" id="IPR002716">
    <property type="entry name" value="PIN_dom"/>
</dbReference>
<dbReference type="KEGG" id="hhy:Halhy_3934"/>
<dbReference type="Gene3D" id="3.40.50.1010">
    <property type="entry name" value="5'-nuclease"/>
    <property type="match status" value="1"/>
</dbReference>
<sequence>MKFVVDTNIVFSAVLNTQSKIGDLMMNSQDIFEFYACDTLRSELKRHRARLLDLSQLNDEQLDQSIFQITNCINFTAEALIPFEYWLKGAELVRDTDMDDIAFLALTEFLSIKIWTGDKALMKGLAKKGYSNFITSEELFNLRSLLES</sequence>
<protein>
    <recommendedName>
        <fullName evidence="1">PIN domain-containing protein</fullName>
    </recommendedName>
</protein>
<dbReference type="InterPro" id="IPR029060">
    <property type="entry name" value="PIN-like_dom_sf"/>
</dbReference>
<proteinExistence type="predicted"/>
<feature type="domain" description="PIN" evidence="1">
    <location>
        <begin position="4"/>
        <end position="128"/>
    </location>
</feature>
<reference evidence="2 3" key="1">
    <citation type="journal article" date="2011" name="Stand. Genomic Sci.">
        <title>Complete genome sequence of Haliscomenobacter hydrossis type strain (O).</title>
        <authorList>
            <consortium name="US DOE Joint Genome Institute (JGI-PGF)"/>
            <person name="Daligault H."/>
            <person name="Lapidus A."/>
            <person name="Zeytun A."/>
            <person name="Nolan M."/>
            <person name="Lucas S."/>
            <person name="Del Rio T.G."/>
            <person name="Tice H."/>
            <person name="Cheng J.F."/>
            <person name="Tapia R."/>
            <person name="Han C."/>
            <person name="Goodwin L."/>
            <person name="Pitluck S."/>
            <person name="Liolios K."/>
            <person name="Pagani I."/>
            <person name="Ivanova N."/>
            <person name="Huntemann M."/>
            <person name="Mavromatis K."/>
            <person name="Mikhailova N."/>
            <person name="Pati A."/>
            <person name="Chen A."/>
            <person name="Palaniappan K."/>
            <person name="Land M."/>
            <person name="Hauser L."/>
            <person name="Brambilla E.M."/>
            <person name="Rohde M."/>
            <person name="Verbarg S."/>
            <person name="Goker M."/>
            <person name="Bristow J."/>
            <person name="Eisen J.A."/>
            <person name="Markowitz V."/>
            <person name="Hugenholtz P."/>
            <person name="Kyrpides N.C."/>
            <person name="Klenk H.P."/>
            <person name="Woyke T."/>
        </authorList>
    </citation>
    <scope>NUCLEOTIDE SEQUENCE [LARGE SCALE GENOMIC DNA]</scope>
    <source>
        <strain evidence="3">ATCC 27775 / DSM 1100 / LMG 10767 / O</strain>
    </source>
</reference>
<dbReference type="OrthoDB" id="799916at2"/>
<dbReference type="eggNOG" id="COG5378">
    <property type="taxonomic scope" value="Bacteria"/>
</dbReference>
<dbReference type="RefSeq" id="WP_013766321.1">
    <property type="nucleotide sequence ID" value="NC_015510.1"/>
</dbReference>
<dbReference type="HOGENOM" id="CLU_147223_0_0_10"/>